<dbReference type="PATRIC" id="fig|1423813.3.peg.2460"/>
<dbReference type="InterPro" id="IPR013078">
    <property type="entry name" value="His_Pase_superF_clade-1"/>
</dbReference>
<dbReference type="PANTHER" id="PTHR48100">
    <property type="entry name" value="BROAD-SPECIFICITY PHOSPHATASE YOR283W-RELATED"/>
    <property type="match status" value="1"/>
</dbReference>
<dbReference type="Proteomes" id="UP000051733">
    <property type="component" value="Unassembled WGS sequence"/>
</dbReference>
<dbReference type="SUPFAM" id="SSF53254">
    <property type="entry name" value="Phosphoglycerate mutase-like"/>
    <property type="match status" value="1"/>
</dbReference>
<comment type="caution">
    <text evidence="1">The sequence shown here is derived from an EMBL/GenBank/DDBJ whole genome shotgun (WGS) entry which is preliminary data.</text>
</comment>
<organism evidence="1 2">
    <name type="scientific">Paucilactobacillus vaccinostercus DSM 20634</name>
    <dbReference type="NCBI Taxonomy" id="1423813"/>
    <lineage>
        <taxon>Bacteria</taxon>
        <taxon>Bacillati</taxon>
        <taxon>Bacillota</taxon>
        <taxon>Bacilli</taxon>
        <taxon>Lactobacillales</taxon>
        <taxon>Lactobacillaceae</taxon>
        <taxon>Paucilactobacillus</taxon>
    </lineage>
</organism>
<dbReference type="Gene3D" id="3.40.50.1240">
    <property type="entry name" value="Phosphoglycerate mutase-like"/>
    <property type="match status" value="1"/>
</dbReference>
<proteinExistence type="predicted"/>
<name>A0A0R2A5M8_9LACO</name>
<dbReference type="InterPro" id="IPR029033">
    <property type="entry name" value="His_PPase_superfam"/>
</dbReference>
<dbReference type="Pfam" id="PF00300">
    <property type="entry name" value="His_Phos_1"/>
    <property type="match status" value="1"/>
</dbReference>
<dbReference type="GO" id="GO:0005737">
    <property type="term" value="C:cytoplasm"/>
    <property type="evidence" value="ECO:0007669"/>
    <property type="project" value="TreeGrafter"/>
</dbReference>
<dbReference type="STRING" id="1423813.FC26_GL002413"/>
<dbReference type="AlphaFoldDB" id="A0A0R2A5M8"/>
<gene>
    <name evidence="1" type="ORF">FC26_GL002413</name>
</gene>
<protein>
    <submittedName>
        <fullName evidence="1">Phosphoglycerate mutase</fullName>
    </submittedName>
</protein>
<sequence>MHGDSPLLPESYHEIKRLGKHLRTVSFTQMYASPIKRARDTANYLRAQLNQKLKLTLMSGLSEFDLGKMEGMAFQEVAQQFPTEFDAFRNHPDRYNASNIAGESFDQVIRRFKQAVDEIVSNHPGDQNVIIVSHGAAMNAGINGLLGVSLDHLRDRGGLSNTSTTILEAQSPMDGYQLVQWNETDYLNRSENDPTDTI</sequence>
<dbReference type="EMBL" id="AYYY01000006">
    <property type="protein sequence ID" value="KRM62349.1"/>
    <property type="molecule type" value="Genomic_DNA"/>
</dbReference>
<dbReference type="InterPro" id="IPR050275">
    <property type="entry name" value="PGM_Phosphatase"/>
</dbReference>
<keyword evidence="2" id="KW-1185">Reference proteome</keyword>
<dbReference type="PANTHER" id="PTHR48100:SF1">
    <property type="entry name" value="HISTIDINE PHOSPHATASE FAMILY PROTEIN-RELATED"/>
    <property type="match status" value="1"/>
</dbReference>
<evidence type="ECO:0000313" key="1">
    <source>
        <dbReference type="EMBL" id="KRM62349.1"/>
    </source>
</evidence>
<evidence type="ECO:0000313" key="2">
    <source>
        <dbReference type="Proteomes" id="UP000051733"/>
    </source>
</evidence>
<reference evidence="1 2" key="1">
    <citation type="journal article" date="2015" name="Genome Announc.">
        <title>Expanding the biotechnology potential of lactobacilli through comparative genomics of 213 strains and associated genera.</title>
        <authorList>
            <person name="Sun Z."/>
            <person name="Harris H.M."/>
            <person name="McCann A."/>
            <person name="Guo C."/>
            <person name="Argimon S."/>
            <person name="Zhang W."/>
            <person name="Yang X."/>
            <person name="Jeffery I.B."/>
            <person name="Cooney J.C."/>
            <person name="Kagawa T.F."/>
            <person name="Liu W."/>
            <person name="Song Y."/>
            <person name="Salvetti E."/>
            <person name="Wrobel A."/>
            <person name="Rasinkangas P."/>
            <person name="Parkhill J."/>
            <person name="Rea M.C."/>
            <person name="O'Sullivan O."/>
            <person name="Ritari J."/>
            <person name="Douillard F.P."/>
            <person name="Paul Ross R."/>
            <person name="Yang R."/>
            <person name="Briner A.E."/>
            <person name="Felis G.E."/>
            <person name="de Vos W.M."/>
            <person name="Barrangou R."/>
            <person name="Klaenhammer T.R."/>
            <person name="Caufield P.W."/>
            <person name="Cui Y."/>
            <person name="Zhang H."/>
            <person name="O'Toole P.W."/>
        </authorList>
    </citation>
    <scope>NUCLEOTIDE SEQUENCE [LARGE SCALE GENOMIC DNA]</scope>
    <source>
        <strain evidence="1 2">DSM 20634</strain>
    </source>
</reference>
<dbReference type="GO" id="GO:0016791">
    <property type="term" value="F:phosphatase activity"/>
    <property type="evidence" value="ECO:0007669"/>
    <property type="project" value="TreeGrafter"/>
</dbReference>
<dbReference type="CDD" id="cd07067">
    <property type="entry name" value="HP_PGM_like"/>
    <property type="match status" value="1"/>
</dbReference>
<accession>A0A0R2A5M8</accession>